<sequence length="524" mass="57715">MPKNRRSILRVEDKSAASRGPTRLEDCRVQISNLFIGAPVIVPKKKSWPSKHKVKKGEAKATKRVITVESSSDGYDSDDESDSPAEPPSPSRELRKKHKEPSSPPHQARKEQKKTSRLYVDESDGHDLGAEEQHTEPIRVQITKTTNDEVEVKHEKNGITICLKTKASTSSKKSKSDINAKGKGSKAICLKKMKDDKQKGGIRDMTDTGFDADTSSEGDLPKKKSEDKKKSKTKRKAVDTNSPSDASDEKTSSDEDHTSNQETSTEEASSSDSTTTTDSAGTLVEEVTQTNAEKEPEPRKEPSKETKSSPAKDTSNNIGPSATQVPNKNNFTLSQDAAIKAMKAGGEPWAAIAKATGRGKKELQHRWNELQLHQEQSKQPYDTENDADNELSPEKKKHKHKSKKKHGSKHNKQVVVLDDGAGADSGYEVDAGATTTAESETERLAKEEAVFTALYGGLPAGGDKKLRPDGVFSERDCCVLDAIDARRRVNRWLEVQAAFFNATGRMVDPELLRRKLEEDGMREE</sequence>
<feature type="region of interest" description="Disordered" evidence="1">
    <location>
        <begin position="40"/>
        <end position="142"/>
    </location>
</feature>
<feature type="compositionally biased region" description="Basic and acidic residues" evidence="1">
    <location>
        <begin position="292"/>
        <end position="307"/>
    </location>
</feature>
<reference evidence="2" key="1">
    <citation type="submission" date="2022-07" db="EMBL/GenBank/DDBJ databases">
        <title>Fungi with potential for degradation of polypropylene.</title>
        <authorList>
            <person name="Gostincar C."/>
        </authorList>
    </citation>
    <scope>NUCLEOTIDE SEQUENCE</scope>
    <source>
        <strain evidence="2">EXF-13308</strain>
    </source>
</reference>
<name>A0AA38VDS0_9PEZI</name>
<feature type="compositionally biased region" description="Basic and acidic residues" evidence="1">
    <location>
        <begin position="9"/>
        <end position="23"/>
    </location>
</feature>
<feature type="compositionally biased region" description="Basic and acidic residues" evidence="1">
    <location>
        <begin position="219"/>
        <end position="229"/>
    </location>
</feature>
<protein>
    <recommendedName>
        <fullName evidence="4">Myb-like domain-containing protein</fullName>
    </recommendedName>
</protein>
<evidence type="ECO:0000313" key="3">
    <source>
        <dbReference type="Proteomes" id="UP001174694"/>
    </source>
</evidence>
<feature type="compositionally biased region" description="Low complexity" evidence="1">
    <location>
        <begin position="262"/>
        <end position="280"/>
    </location>
</feature>
<feature type="region of interest" description="Disordered" evidence="1">
    <location>
        <begin position="352"/>
        <end position="412"/>
    </location>
</feature>
<dbReference type="Proteomes" id="UP001174694">
    <property type="component" value="Unassembled WGS sequence"/>
</dbReference>
<feature type="compositionally biased region" description="Basic residues" evidence="1">
    <location>
        <begin position="43"/>
        <end position="55"/>
    </location>
</feature>
<feature type="compositionally biased region" description="Basic residues" evidence="1">
    <location>
        <begin position="395"/>
        <end position="412"/>
    </location>
</feature>
<evidence type="ECO:0008006" key="4">
    <source>
        <dbReference type="Google" id="ProtNLM"/>
    </source>
</evidence>
<feature type="compositionally biased region" description="Polar residues" evidence="1">
    <location>
        <begin position="371"/>
        <end position="382"/>
    </location>
</feature>
<keyword evidence="3" id="KW-1185">Reference proteome</keyword>
<gene>
    <name evidence="2" type="ORF">NKR23_g7125</name>
</gene>
<dbReference type="AlphaFoldDB" id="A0AA38VDS0"/>
<accession>A0AA38VDS0</accession>
<comment type="caution">
    <text evidence="2">The sequence shown here is derived from an EMBL/GenBank/DDBJ whole genome shotgun (WGS) entry which is preliminary data.</text>
</comment>
<feature type="compositionally biased region" description="Basic and acidic residues" evidence="1">
    <location>
        <begin position="108"/>
        <end position="137"/>
    </location>
</feature>
<feature type="compositionally biased region" description="Basic and acidic residues" evidence="1">
    <location>
        <begin position="247"/>
        <end position="259"/>
    </location>
</feature>
<feature type="region of interest" description="Disordered" evidence="1">
    <location>
        <begin position="1"/>
        <end position="23"/>
    </location>
</feature>
<feature type="compositionally biased region" description="Polar residues" evidence="1">
    <location>
        <begin position="313"/>
        <end position="331"/>
    </location>
</feature>
<feature type="compositionally biased region" description="Basic and acidic residues" evidence="1">
    <location>
        <begin position="192"/>
        <end position="206"/>
    </location>
</feature>
<proteinExistence type="predicted"/>
<feature type="compositionally biased region" description="Basic and acidic residues" evidence="1">
    <location>
        <begin position="359"/>
        <end position="368"/>
    </location>
</feature>
<evidence type="ECO:0000256" key="1">
    <source>
        <dbReference type="SAM" id="MobiDB-lite"/>
    </source>
</evidence>
<evidence type="ECO:0000313" key="2">
    <source>
        <dbReference type="EMBL" id="KAJ9142740.1"/>
    </source>
</evidence>
<feature type="region of interest" description="Disordered" evidence="1">
    <location>
        <begin position="163"/>
        <end position="331"/>
    </location>
</feature>
<organism evidence="2 3">
    <name type="scientific">Pleurostoma richardsiae</name>
    <dbReference type="NCBI Taxonomy" id="41990"/>
    <lineage>
        <taxon>Eukaryota</taxon>
        <taxon>Fungi</taxon>
        <taxon>Dikarya</taxon>
        <taxon>Ascomycota</taxon>
        <taxon>Pezizomycotina</taxon>
        <taxon>Sordariomycetes</taxon>
        <taxon>Sordariomycetidae</taxon>
        <taxon>Calosphaeriales</taxon>
        <taxon>Pleurostomataceae</taxon>
        <taxon>Pleurostoma</taxon>
    </lineage>
</organism>
<dbReference type="EMBL" id="JANBVO010000021">
    <property type="protein sequence ID" value="KAJ9142740.1"/>
    <property type="molecule type" value="Genomic_DNA"/>
</dbReference>